<dbReference type="NCBIfam" id="NF001391">
    <property type="entry name" value="PRK00281.1-5"/>
    <property type="match status" value="1"/>
</dbReference>
<dbReference type="eggNOG" id="COG1968">
    <property type="taxonomic scope" value="Bacteria"/>
</dbReference>
<dbReference type="GO" id="GO:0046677">
    <property type="term" value="P:response to antibiotic"/>
    <property type="evidence" value="ECO:0007669"/>
    <property type="project" value="UniProtKB-UniRule"/>
</dbReference>
<keyword evidence="10 17" id="KW-1133">Transmembrane helix</keyword>
<keyword evidence="12 17" id="KW-0046">Antibiotic resistance</keyword>
<evidence type="ECO:0000256" key="7">
    <source>
        <dbReference type="ARBA" id="ARBA00022801"/>
    </source>
</evidence>
<comment type="catalytic activity">
    <reaction evidence="16 17">
        <text>di-trans,octa-cis-undecaprenyl diphosphate + H2O = di-trans,octa-cis-undecaprenyl phosphate + phosphate + H(+)</text>
        <dbReference type="Rhea" id="RHEA:28094"/>
        <dbReference type="ChEBI" id="CHEBI:15377"/>
        <dbReference type="ChEBI" id="CHEBI:15378"/>
        <dbReference type="ChEBI" id="CHEBI:43474"/>
        <dbReference type="ChEBI" id="CHEBI:58405"/>
        <dbReference type="ChEBI" id="CHEBI:60392"/>
        <dbReference type="EC" id="3.6.1.27"/>
    </reaction>
</comment>
<evidence type="ECO:0000313" key="18">
    <source>
        <dbReference type="EMBL" id="EEW38231.1"/>
    </source>
</evidence>
<evidence type="ECO:0000256" key="9">
    <source>
        <dbReference type="ARBA" id="ARBA00022984"/>
    </source>
</evidence>
<evidence type="ECO:0000256" key="2">
    <source>
        <dbReference type="ARBA" id="ARBA00010621"/>
    </source>
</evidence>
<keyword evidence="8 17" id="KW-0133">Cell shape</keyword>
<gene>
    <name evidence="17 18" type="primary">uppP</name>
    <name evidence="18" type="ORF">HMPREF0444_0003</name>
</gene>
<dbReference type="Pfam" id="PF02673">
    <property type="entry name" value="BacA"/>
    <property type="match status" value="1"/>
</dbReference>
<feature type="transmembrane region" description="Helical" evidence="17">
    <location>
        <begin position="224"/>
        <end position="245"/>
    </location>
</feature>
<evidence type="ECO:0000256" key="16">
    <source>
        <dbReference type="ARBA" id="ARBA00047594"/>
    </source>
</evidence>
<feature type="transmembrane region" description="Helical" evidence="17">
    <location>
        <begin position="194"/>
        <end position="212"/>
    </location>
</feature>
<dbReference type="NCBIfam" id="NF001390">
    <property type="entry name" value="PRK00281.1-4"/>
    <property type="match status" value="1"/>
</dbReference>
<dbReference type="RefSeq" id="WP_005604856.1">
    <property type="nucleotide sequence ID" value="NZ_CP102283.1"/>
</dbReference>
<dbReference type="GO" id="GO:0071555">
    <property type="term" value="P:cell wall organization"/>
    <property type="evidence" value="ECO:0007669"/>
    <property type="project" value="UniProtKB-KW"/>
</dbReference>
<evidence type="ECO:0000256" key="12">
    <source>
        <dbReference type="ARBA" id="ARBA00023251"/>
    </source>
</evidence>
<feature type="transmembrane region" description="Helical" evidence="17">
    <location>
        <begin position="88"/>
        <end position="106"/>
    </location>
</feature>
<evidence type="ECO:0000256" key="13">
    <source>
        <dbReference type="ARBA" id="ARBA00023316"/>
    </source>
</evidence>
<feature type="transmembrane region" description="Helical" evidence="17">
    <location>
        <begin position="155"/>
        <end position="174"/>
    </location>
</feature>
<evidence type="ECO:0000256" key="14">
    <source>
        <dbReference type="ARBA" id="ARBA00032707"/>
    </source>
</evidence>
<comment type="miscellaneous">
    <text evidence="17">Bacitracin is thought to be involved in the inhibition of peptidoglycan synthesis by sequestering undecaprenyl diphosphate, thereby reducing the pool of lipid carrier available.</text>
</comment>
<comment type="caution">
    <text evidence="18">The sequence shown here is derived from an EMBL/GenBank/DDBJ whole genome shotgun (WGS) entry which is preliminary data.</text>
</comment>
<organism evidence="18 19">
    <name type="scientific">Granulicatella adiacens ATCC 49175</name>
    <dbReference type="NCBI Taxonomy" id="638301"/>
    <lineage>
        <taxon>Bacteria</taxon>
        <taxon>Bacillati</taxon>
        <taxon>Bacillota</taxon>
        <taxon>Bacilli</taxon>
        <taxon>Lactobacillales</taxon>
        <taxon>Carnobacteriaceae</taxon>
        <taxon>Granulicatella</taxon>
    </lineage>
</organism>
<reference evidence="18 19" key="1">
    <citation type="submission" date="2009-08" db="EMBL/GenBank/DDBJ databases">
        <authorList>
            <person name="Muzny D."/>
            <person name="Qin X."/>
            <person name="Deng J."/>
            <person name="Jiang H."/>
            <person name="Liu Y."/>
            <person name="Qu J."/>
            <person name="Song X.-Z."/>
            <person name="Zhang L."/>
            <person name="Thornton R."/>
            <person name="Coyle M."/>
            <person name="Francisco L."/>
            <person name="Jackson L."/>
            <person name="Javaid M."/>
            <person name="Korchina V."/>
            <person name="Kovar C."/>
            <person name="Mata R."/>
            <person name="Mathew T."/>
            <person name="Ngo R."/>
            <person name="Nguyen L."/>
            <person name="Nguyen N."/>
            <person name="Okwuonu G."/>
            <person name="Ongeri F."/>
            <person name="Pham C."/>
            <person name="Simmons D."/>
            <person name="Wilczek-Boney K."/>
            <person name="Hale W."/>
            <person name="Jakkamsetti A."/>
            <person name="Pham P."/>
            <person name="Ruth R."/>
            <person name="San Lucas F."/>
            <person name="Warren J."/>
            <person name="Zhang J."/>
            <person name="Zhao Z."/>
            <person name="Zhou C."/>
            <person name="Zhu D."/>
            <person name="Lee S."/>
            <person name="Bess C."/>
            <person name="Blankenburg K."/>
            <person name="Forbes L."/>
            <person name="Fu Q."/>
            <person name="Gubbala S."/>
            <person name="Hirani K."/>
            <person name="Jayaseelan J.C."/>
            <person name="Lara F."/>
            <person name="Munidasa M."/>
            <person name="Palculict T."/>
            <person name="Patil S."/>
            <person name="Pu L.-L."/>
            <person name="Saada N."/>
            <person name="Tang L."/>
            <person name="Weissenberger G."/>
            <person name="Zhu Y."/>
            <person name="Hemphill L."/>
            <person name="Shang Y."/>
            <person name="Youmans B."/>
            <person name="Ayvaz T."/>
            <person name="Ross M."/>
            <person name="Santibanez J."/>
            <person name="Aqrawi P."/>
            <person name="Gross S."/>
            <person name="Joshi V."/>
            <person name="Fowler G."/>
            <person name="Nazareth L."/>
            <person name="Reid J."/>
            <person name="Worley K."/>
            <person name="Petrosino J."/>
            <person name="Highlander S."/>
            <person name="Gibbs R."/>
        </authorList>
    </citation>
    <scope>NUCLEOTIDE SEQUENCE [LARGE SCALE GENOMIC DNA]</scope>
    <source>
        <strain evidence="18 19">ATCC 49175</strain>
    </source>
</reference>
<keyword evidence="5 17" id="KW-1003">Cell membrane</keyword>
<dbReference type="NCBIfam" id="NF001389">
    <property type="entry name" value="PRK00281.1-2"/>
    <property type="match status" value="1"/>
</dbReference>
<feature type="transmembrane region" description="Helical" evidence="17">
    <location>
        <begin position="49"/>
        <end position="67"/>
    </location>
</feature>
<proteinExistence type="inferred from homology"/>
<comment type="function">
    <text evidence="17">Catalyzes the dephosphorylation of undecaprenyl diphosphate (UPP). Confers resistance to bacitracin.</text>
</comment>
<dbReference type="GeneID" id="78411726"/>
<comment type="subcellular location">
    <subcellularLocation>
        <location evidence="1 17">Cell membrane</location>
        <topology evidence="1 17">Multi-pass membrane protein</topology>
    </subcellularLocation>
</comment>
<evidence type="ECO:0000256" key="11">
    <source>
        <dbReference type="ARBA" id="ARBA00023136"/>
    </source>
</evidence>
<accession>C8NDK8</accession>
<dbReference type="GO" id="GO:0009252">
    <property type="term" value="P:peptidoglycan biosynthetic process"/>
    <property type="evidence" value="ECO:0007669"/>
    <property type="project" value="UniProtKB-KW"/>
</dbReference>
<keyword evidence="13 17" id="KW-0961">Cell wall biogenesis/degradation</keyword>
<dbReference type="Proteomes" id="UP000005926">
    <property type="component" value="Unassembled WGS sequence"/>
</dbReference>
<evidence type="ECO:0000256" key="8">
    <source>
        <dbReference type="ARBA" id="ARBA00022960"/>
    </source>
</evidence>
<dbReference type="NCBIfam" id="TIGR00753">
    <property type="entry name" value="undec_PP_bacA"/>
    <property type="match status" value="1"/>
</dbReference>
<evidence type="ECO:0000256" key="17">
    <source>
        <dbReference type="HAMAP-Rule" id="MF_01006"/>
    </source>
</evidence>
<keyword evidence="19" id="KW-1185">Reference proteome</keyword>
<dbReference type="STRING" id="638301.HMPREF0444_0003"/>
<dbReference type="GO" id="GO:0008360">
    <property type="term" value="P:regulation of cell shape"/>
    <property type="evidence" value="ECO:0007669"/>
    <property type="project" value="UniProtKB-KW"/>
</dbReference>
<keyword evidence="11 17" id="KW-0472">Membrane</keyword>
<dbReference type="AlphaFoldDB" id="C8NDK8"/>
<keyword evidence="7 17" id="KW-0378">Hydrolase</keyword>
<evidence type="ECO:0000313" key="19">
    <source>
        <dbReference type="Proteomes" id="UP000005926"/>
    </source>
</evidence>
<evidence type="ECO:0000256" key="5">
    <source>
        <dbReference type="ARBA" id="ARBA00022475"/>
    </source>
</evidence>
<evidence type="ECO:0000256" key="3">
    <source>
        <dbReference type="ARBA" id="ARBA00012374"/>
    </source>
</evidence>
<feature type="transmembrane region" description="Helical" evidence="17">
    <location>
        <begin position="118"/>
        <end position="134"/>
    </location>
</feature>
<protein>
    <recommendedName>
        <fullName evidence="4 17">Undecaprenyl-diphosphatase</fullName>
        <ecNumber evidence="3 17">3.6.1.27</ecNumber>
    </recommendedName>
    <alternativeName>
        <fullName evidence="15 17">Bacitracin resistance protein</fullName>
    </alternativeName>
    <alternativeName>
        <fullName evidence="14 17">Undecaprenyl pyrophosphate phosphatase</fullName>
    </alternativeName>
</protein>
<dbReference type="GO" id="GO:0050380">
    <property type="term" value="F:undecaprenyl-diphosphatase activity"/>
    <property type="evidence" value="ECO:0007669"/>
    <property type="project" value="UniProtKB-UniRule"/>
</dbReference>
<evidence type="ECO:0000256" key="1">
    <source>
        <dbReference type="ARBA" id="ARBA00004651"/>
    </source>
</evidence>
<sequence>MLNLIEIIKTIILGIIEGVTEWLPISSTGHLILVNEIIQLDVSAKFLEMFNVVIQLGAILAVVLVYFNKLNPFAKNKKRKEFIETIDLWKKVIIGCIPAVILGFILNDFMDEYFNKPIIIALALIVYGVAFIYIERQHKNIEPKIKSFKELDILTAIKIGLFQCLALVPGTSRSGSTILGGLLVGTSRSIATEFSFFMGIPIMFGASGLKLLKFGFHYSFAEFIILVVGSVVSFVVSLFVIKFLLKYIKQHDFQAFGWYRIALGIIVLGSLFFK</sequence>
<dbReference type="GO" id="GO:0005886">
    <property type="term" value="C:plasma membrane"/>
    <property type="evidence" value="ECO:0007669"/>
    <property type="project" value="UniProtKB-SubCell"/>
</dbReference>
<name>C8NDK8_9LACT</name>
<dbReference type="HOGENOM" id="CLU_060296_2_0_9"/>
<keyword evidence="9 17" id="KW-0573">Peptidoglycan synthesis</keyword>
<keyword evidence="6 17" id="KW-0812">Transmembrane</keyword>
<dbReference type="EC" id="3.6.1.27" evidence="3 17"/>
<evidence type="ECO:0000256" key="6">
    <source>
        <dbReference type="ARBA" id="ARBA00022692"/>
    </source>
</evidence>
<dbReference type="InterPro" id="IPR003824">
    <property type="entry name" value="UppP"/>
</dbReference>
<feature type="transmembrane region" description="Helical" evidence="17">
    <location>
        <begin position="257"/>
        <end position="273"/>
    </location>
</feature>
<dbReference type="PANTHER" id="PTHR30622:SF3">
    <property type="entry name" value="UNDECAPRENYL-DIPHOSPHATASE"/>
    <property type="match status" value="1"/>
</dbReference>
<evidence type="ECO:0000256" key="15">
    <source>
        <dbReference type="ARBA" id="ARBA00032932"/>
    </source>
</evidence>
<evidence type="ECO:0000256" key="10">
    <source>
        <dbReference type="ARBA" id="ARBA00022989"/>
    </source>
</evidence>
<comment type="similarity">
    <text evidence="2 17">Belongs to the UppP family.</text>
</comment>
<dbReference type="PANTHER" id="PTHR30622">
    <property type="entry name" value="UNDECAPRENYL-DIPHOSPHATASE"/>
    <property type="match status" value="1"/>
</dbReference>
<dbReference type="EMBL" id="ACKZ01000003">
    <property type="protein sequence ID" value="EEW38231.1"/>
    <property type="molecule type" value="Genomic_DNA"/>
</dbReference>
<evidence type="ECO:0000256" key="4">
    <source>
        <dbReference type="ARBA" id="ARBA00021581"/>
    </source>
</evidence>
<dbReference type="HAMAP" id="MF_01006">
    <property type="entry name" value="Undec_diphosphatase"/>
    <property type="match status" value="1"/>
</dbReference>